<dbReference type="InterPro" id="IPR018061">
    <property type="entry name" value="Retropepsins"/>
</dbReference>
<dbReference type="WBParaSite" id="HDID_0000178001-mRNA-1">
    <property type="protein sequence ID" value="HDID_0000178001-mRNA-1"/>
    <property type="gene ID" value="HDID_0000178001"/>
</dbReference>
<feature type="compositionally biased region" description="Pro residues" evidence="3">
    <location>
        <begin position="67"/>
        <end position="76"/>
    </location>
</feature>
<evidence type="ECO:0000256" key="3">
    <source>
        <dbReference type="SAM" id="MobiDB-lite"/>
    </source>
</evidence>
<sequence>MVWRPLKKSLVSSGAPLSSSAGGRGSSTAQTQHTSGHSPSSGLTPREMREGSPVIPGTPVSGKRAPARPPLPPPPAAYLLFQSSKYLSATSPSSSHISRGHLVRARSRERPLPSPGDPPDPSLLPRESTTTYGGGSSTGVHPHRSTVSASPASDFTSGGFGGGGVFSGSGMSSGGSVASGPLMSSRQGATVIEIWLAEPYQAKNIIHLCAGNHSLFMRRRQPDSIDVQQMKAHEREERIRRERARLLRERSEKAAALKLNAALESRCAELESALRSAAVAAAGSLSPTSPIEPILSSRRPSSRRKGIFKTGESVEEEESVVADENEEGEADEENLDEDGELRRRNGVQFSSREPQECPSTPPPYAQLQHQSRPTARRGGEGKKMKGSLLGESTSIPVRSAEMVSHQGVHTVSLLSVFKKARMCLCKLNSVTDTVMIKAVNFIKQSRPMEVEETVLRENAIYFASQHDDLHPPYEVSMKVNGKLITFELDTGAGVTIISEKSLDPLPPVSSTNIPIHDYSGKKLNVLGTFTAEVEHEGKSFHLLVYVIEGDYQNLLGRNWINCFTRIECPAKHAREELTSLTYSRPPFLPPRPATVSQSLERLPSQQTGLCQRSRLPGPMMPYPITSTLSLHSGYAAPLQQSGPQVVPSLASNYYVQQRLIQQGQQPTVYPWPSEGSSTGGPFTGHNGRLFNGFSYPGHLNLTGGGDESNRRGGDLGGGQIKASPSAATQPRHHAFGEYGEVQQPGDGMGGGGGGILQSESVSMMGQTSFRRPSFPHFQQPPFWTGVFSMNAYTNPYANYPYTPSNSGAPLCYYPPYGYRGYNPIPYYDTNTASAPGFSQSVPCAPVSMPILNAGDEFYMTGGGETEELPGPNGYYQSPWYPYYDPYWQWIRAAAASNAGLGPRSFDGWPPNAVPPALHPHLPPPPPPSSAQIPMPPSTNAPLSALLSPYAGPTRRRIQQQKLAAARQLQRQQQQQQLHQHHHGQHGQGQEGAGRQVLRGISLQDLPSRTRSDSEGVYHTREYSASRPSLVQMTGATSSITFQPSDTQDHGHTGSGGEGGEDQQPPGIFTSPPPPNLISNQSGTSEEQLRLAYQQQIQMHRRIWEEWMWRASAAAAYPPPPPPLPPPLPPQRGESAVAAGGGRQQQHQQTHHSQQQGGLATSSTFPSPSLSGGGVSGNASASAGGGGGTAASIKKMPPPPPPSYSQYMASGTSPQSAVQQPHQHLTPDIRDPSGPDGSSSVGYMGLDFHGVAPSSASPGALTVGPQVPCSMEESFQHHQGHLGSFGGLHRGQHPGSVDRLNTMSRMGRISVPGYITNSHLYANMTLVDGKLVPLMGRPAPALPEPSLRSVVIAPPGSDDTKPSGQRATSAVTHQSRPLTRYHSSQTVWLTGPIREPSETSRQQTAPSENISLPQYAPTKVEIPKSVGFWEH</sequence>
<feature type="domain" description="Retropepsins" evidence="4">
    <location>
        <begin position="475"/>
        <end position="560"/>
    </location>
</feature>
<feature type="compositionally biased region" description="Polar residues" evidence="3">
    <location>
        <begin position="145"/>
        <end position="155"/>
    </location>
</feature>
<dbReference type="Proteomes" id="UP000274504">
    <property type="component" value="Unassembled WGS sequence"/>
</dbReference>
<feature type="compositionally biased region" description="Polar residues" evidence="3">
    <location>
        <begin position="1398"/>
        <end position="1411"/>
    </location>
</feature>
<dbReference type="SUPFAM" id="SSF50630">
    <property type="entry name" value="Acid proteases"/>
    <property type="match status" value="1"/>
</dbReference>
<name>A0A158QCQ0_HYMDI</name>
<dbReference type="GO" id="GO:0016787">
    <property type="term" value="F:hydrolase activity"/>
    <property type="evidence" value="ECO:0007669"/>
    <property type="project" value="UniProtKB-KW"/>
</dbReference>
<keyword evidence="2" id="KW-0175">Coiled coil</keyword>
<feature type="region of interest" description="Disordered" evidence="3">
    <location>
        <begin position="1352"/>
        <end position="1375"/>
    </location>
</feature>
<gene>
    <name evidence="5" type="ORF">HDID_LOCUS1781</name>
</gene>
<feature type="region of interest" description="Disordered" evidence="3">
    <location>
        <begin position="1"/>
        <end position="76"/>
    </location>
</feature>
<feature type="compositionally biased region" description="Polar residues" evidence="3">
    <location>
        <begin position="28"/>
        <end position="43"/>
    </location>
</feature>
<dbReference type="InterPro" id="IPR026736">
    <property type="entry name" value="Virilizer"/>
</dbReference>
<evidence type="ECO:0000313" key="6">
    <source>
        <dbReference type="Proteomes" id="UP000274504"/>
    </source>
</evidence>
<evidence type="ECO:0000256" key="2">
    <source>
        <dbReference type="SAM" id="Coils"/>
    </source>
</evidence>
<feature type="compositionally biased region" description="Polar residues" evidence="3">
    <location>
        <begin position="1076"/>
        <end position="1085"/>
    </location>
</feature>
<reference evidence="7" key="1">
    <citation type="submission" date="2016-04" db="UniProtKB">
        <authorList>
            <consortium name="WormBaseParasite"/>
        </authorList>
    </citation>
    <scope>IDENTIFICATION</scope>
</reference>
<feature type="region of interest" description="Disordered" evidence="3">
    <location>
        <begin position="89"/>
        <end position="155"/>
    </location>
</feature>
<evidence type="ECO:0000259" key="4">
    <source>
        <dbReference type="Pfam" id="PF00077"/>
    </source>
</evidence>
<feature type="compositionally biased region" description="Low complexity" evidence="3">
    <location>
        <begin position="1143"/>
        <end position="1157"/>
    </location>
</feature>
<feature type="compositionally biased region" description="Polar residues" evidence="3">
    <location>
        <begin position="1203"/>
        <end position="1222"/>
    </location>
</feature>
<feature type="region of interest" description="Disordered" evidence="3">
    <location>
        <begin position="1391"/>
        <end position="1415"/>
    </location>
</feature>
<dbReference type="STRING" id="6216.A0A158QCQ0"/>
<organism evidence="7">
    <name type="scientific">Hymenolepis diminuta</name>
    <name type="common">Rat tapeworm</name>
    <dbReference type="NCBI Taxonomy" id="6216"/>
    <lineage>
        <taxon>Eukaryota</taxon>
        <taxon>Metazoa</taxon>
        <taxon>Spiralia</taxon>
        <taxon>Lophotrochozoa</taxon>
        <taxon>Platyhelminthes</taxon>
        <taxon>Cestoda</taxon>
        <taxon>Eucestoda</taxon>
        <taxon>Cyclophyllidea</taxon>
        <taxon>Hymenolepididae</taxon>
        <taxon>Hymenolepis</taxon>
    </lineage>
</organism>
<feature type="region of interest" description="Disordered" evidence="3">
    <location>
        <begin position="281"/>
        <end position="388"/>
    </location>
</feature>
<dbReference type="Gene3D" id="2.40.70.10">
    <property type="entry name" value="Acid Proteases"/>
    <property type="match status" value="1"/>
</dbReference>
<evidence type="ECO:0000256" key="1">
    <source>
        <dbReference type="ARBA" id="ARBA00022801"/>
    </source>
</evidence>
<dbReference type="InterPro" id="IPR021109">
    <property type="entry name" value="Peptidase_aspartic_dom_sf"/>
</dbReference>
<dbReference type="PANTHER" id="PTHR23185:SF0">
    <property type="entry name" value="PROTEIN VIRILIZER HOMOLOG"/>
    <property type="match status" value="1"/>
</dbReference>
<feature type="compositionally biased region" description="Pro residues" evidence="3">
    <location>
        <begin position="112"/>
        <end position="122"/>
    </location>
</feature>
<dbReference type="EMBL" id="UYSG01000367">
    <property type="protein sequence ID" value="VDL19242.1"/>
    <property type="molecule type" value="Genomic_DNA"/>
</dbReference>
<feature type="region of interest" description="Disordered" evidence="3">
    <location>
        <begin position="701"/>
        <end position="727"/>
    </location>
</feature>
<proteinExistence type="predicted"/>
<dbReference type="GO" id="GO:0003723">
    <property type="term" value="F:RNA binding"/>
    <property type="evidence" value="ECO:0007669"/>
    <property type="project" value="TreeGrafter"/>
</dbReference>
<feature type="region of interest" description="Disordered" evidence="3">
    <location>
        <begin position="1117"/>
        <end position="1240"/>
    </location>
</feature>
<evidence type="ECO:0000313" key="5">
    <source>
        <dbReference type="EMBL" id="VDL19242.1"/>
    </source>
</evidence>
<feature type="compositionally biased region" description="Pro residues" evidence="3">
    <location>
        <begin position="911"/>
        <end position="938"/>
    </location>
</feature>
<dbReference type="OrthoDB" id="6287802at2759"/>
<feature type="compositionally biased region" description="Acidic residues" evidence="3">
    <location>
        <begin position="313"/>
        <end position="339"/>
    </location>
</feature>
<reference evidence="5 6" key="2">
    <citation type="submission" date="2018-11" db="EMBL/GenBank/DDBJ databases">
        <authorList>
            <consortium name="Pathogen Informatics"/>
        </authorList>
    </citation>
    <scope>NUCLEOTIDE SEQUENCE [LARGE SCALE GENOMIC DNA]</scope>
</reference>
<evidence type="ECO:0000313" key="7">
    <source>
        <dbReference type="WBParaSite" id="HDID_0000178001-mRNA-1"/>
    </source>
</evidence>
<feature type="compositionally biased region" description="Polar residues" evidence="3">
    <location>
        <begin position="1361"/>
        <end position="1375"/>
    </location>
</feature>
<accession>A0A158QCQ0</accession>
<feature type="region of interest" description="Disordered" evidence="3">
    <location>
        <begin position="911"/>
        <end position="1086"/>
    </location>
</feature>
<feature type="compositionally biased region" description="Low complexity" evidence="3">
    <location>
        <begin position="9"/>
        <end position="21"/>
    </location>
</feature>
<feature type="compositionally biased region" description="Polar residues" evidence="3">
    <location>
        <begin position="1025"/>
        <end position="1045"/>
    </location>
</feature>
<feature type="compositionally biased region" description="Basic and acidic residues" evidence="3">
    <location>
        <begin position="1007"/>
        <end position="1023"/>
    </location>
</feature>
<dbReference type="GO" id="GO:0036396">
    <property type="term" value="C:RNA N6-methyladenosine methyltransferase complex"/>
    <property type="evidence" value="ECO:0007669"/>
    <property type="project" value="TreeGrafter"/>
</dbReference>
<feature type="compositionally biased region" description="Pro residues" evidence="3">
    <location>
        <begin position="1117"/>
        <end position="1129"/>
    </location>
</feature>
<dbReference type="PANTHER" id="PTHR23185">
    <property type="entry name" value="PROTEIN VIRILIZER HOMOLOG"/>
    <property type="match status" value="1"/>
</dbReference>
<dbReference type="SUPFAM" id="SSF50729">
    <property type="entry name" value="PH domain-like"/>
    <property type="match status" value="1"/>
</dbReference>
<dbReference type="Gene3D" id="1.20.5.450">
    <property type="match status" value="1"/>
</dbReference>
<keyword evidence="1" id="KW-0378">Hydrolase</keyword>
<protein>
    <submittedName>
        <fullName evidence="7">RVP domain-containing protein</fullName>
    </submittedName>
</protein>
<feature type="coiled-coil region" evidence="2">
    <location>
        <begin position="253"/>
        <end position="280"/>
    </location>
</feature>
<dbReference type="Pfam" id="PF00077">
    <property type="entry name" value="RVP"/>
    <property type="match status" value="1"/>
</dbReference>
<feature type="compositionally biased region" description="Low complexity" evidence="3">
    <location>
        <begin position="959"/>
        <end position="977"/>
    </location>
</feature>